<proteinExistence type="inferred from homology"/>
<dbReference type="PRINTS" id="PR01543">
    <property type="entry name" value="ANATRNSFRASE"/>
</dbReference>
<evidence type="ECO:0000256" key="1">
    <source>
        <dbReference type="ARBA" id="ARBA00006547"/>
    </source>
</evidence>
<name>A0A7X5UVZ9_9SPHN</name>
<evidence type="ECO:0000313" key="3">
    <source>
        <dbReference type="EMBL" id="NIJ63324.1"/>
    </source>
</evidence>
<sequence>MDLQAYFARIGHDGPLAPDRATLTALMQAHLAAFPFENLDVQLGRPVSIEPEAIFEKLVVRRRGGWCFEQNGLFGRVLEALGFDVRRISAGVMRHVHGEGAMGNHLALMVALEGRPWLVDVGFGGMQAAPLPLAPGSEHHPPYDVALRRVEGWWRFEERYGEGDPFSYDFHDAPADEALFARRCSELQRQPESPFVQNLVVLQRRGDRHTTLRGRVLTRRGPAGETHELLPDAEALVERLERCFGLRLPEAAELWGTVCARHAALFPDEA</sequence>
<comment type="caution">
    <text evidence="3">The sequence shown here is derived from an EMBL/GenBank/DDBJ whole genome shotgun (WGS) entry which is preliminary data.</text>
</comment>
<keyword evidence="3" id="KW-0012">Acyltransferase</keyword>
<organism evidence="3 4">
    <name type="scientific">Sphingomonas leidyi</name>
    <dbReference type="NCBI Taxonomy" id="68569"/>
    <lineage>
        <taxon>Bacteria</taxon>
        <taxon>Pseudomonadati</taxon>
        <taxon>Pseudomonadota</taxon>
        <taxon>Alphaproteobacteria</taxon>
        <taxon>Sphingomonadales</taxon>
        <taxon>Sphingomonadaceae</taxon>
        <taxon>Sphingomonas</taxon>
    </lineage>
</organism>
<reference evidence="3 4" key="1">
    <citation type="submission" date="2020-03" db="EMBL/GenBank/DDBJ databases">
        <title>Genomic Encyclopedia of Type Strains, Phase IV (KMG-IV): sequencing the most valuable type-strain genomes for metagenomic binning, comparative biology and taxonomic classification.</title>
        <authorList>
            <person name="Goeker M."/>
        </authorList>
    </citation>
    <scope>NUCLEOTIDE SEQUENCE [LARGE SCALE GENOMIC DNA]</scope>
    <source>
        <strain evidence="3 4">DSM 4733</strain>
    </source>
</reference>
<keyword evidence="4" id="KW-1185">Reference proteome</keyword>
<dbReference type="Gene3D" id="3.30.2140.10">
    <property type="entry name" value="Arylamine N-acetyltransferase"/>
    <property type="match status" value="1"/>
</dbReference>
<accession>A0A7X5UVZ9</accession>
<dbReference type="PANTHER" id="PTHR11786:SF0">
    <property type="entry name" value="ARYLAMINE N-ACETYLTRANSFERASE 4-RELATED"/>
    <property type="match status" value="1"/>
</dbReference>
<dbReference type="GO" id="GO:0046990">
    <property type="term" value="F:N-hydroxyarylamine O-acetyltransferase activity"/>
    <property type="evidence" value="ECO:0007669"/>
    <property type="project" value="UniProtKB-EC"/>
</dbReference>
<dbReference type="InterPro" id="IPR001447">
    <property type="entry name" value="Arylamine_N-AcTrfase"/>
</dbReference>
<evidence type="ECO:0000256" key="2">
    <source>
        <dbReference type="RuleBase" id="RU003452"/>
    </source>
</evidence>
<dbReference type="EC" id="2.3.1.118" evidence="3"/>
<dbReference type="InterPro" id="IPR038765">
    <property type="entry name" value="Papain-like_cys_pep_sf"/>
</dbReference>
<evidence type="ECO:0000313" key="4">
    <source>
        <dbReference type="Proteomes" id="UP000564677"/>
    </source>
</evidence>
<protein>
    <submittedName>
        <fullName evidence="3">N-hydroxyarylamine O-acetyltransferase</fullName>
        <ecNumber evidence="3">2.3.1.118</ecNumber>
    </submittedName>
</protein>
<dbReference type="Pfam" id="PF00797">
    <property type="entry name" value="Acetyltransf_2"/>
    <property type="match status" value="1"/>
</dbReference>
<dbReference type="RefSeq" id="WP_167297888.1">
    <property type="nucleotide sequence ID" value="NZ_JAASQV010000001.1"/>
</dbReference>
<dbReference type="Gene3D" id="2.40.128.150">
    <property type="entry name" value="Cysteine proteinases"/>
    <property type="match status" value="1"/>
</dbReference>
<dbReference type="AlphaFoldDB" id="A0A7X5UVZ9"/>
<dbReference type="Proteomes" id="UP000564677">
    <property type="component" value="Unassembled WGS sequence"/>
</dbReference>
<gene>
    <name evidence="3" type="ORF">FHR20_000255</name>
</gene>
<keyword evidence="3" id="KW-0808">Transferase</keyword>
<comment type="similarity">
    <text evidence="1 2">Belongs to the arylamine N-acetyltransferase family.</text>
</comment>
<dbReference type="SUPFAM" id="SSF54001">
    <property type="entry name" value="Cysteine proteinases"/>
    <property type="match status" value="1"/>
</dbReference>
<dbReference type="PANTHER" id="PTHR11786">
    <property type="entry name" value="N-HYDROXYARYLAMINE O-ACETYLTRANSFERASE"/>
    <property type="match status" value="1"/>
</dbReference>
<dbReference type="EMBL" id="JAASQV010000001">
    <property type="protein sequence ID" value="NIJ63324.1"/>
    <property type="molecule type" value="Genomic_DNA"/>
</dbReference>